<evidence type="ECO:0000256" key="3">
    <source>
        <dbReference type="ARBA" id="ARBA00022989"/>
    </source>
</evidence>
<keyword evidence="2 5" id="KW-0812">Transmembrane</keyword>
<comment type="subcellular location">
    <subcellularLocation>
        <location evidence="1">Golgi apparatus membrane</location>
        <topology evidence="1">Single-pass membrane protein</topology>
    </subcellularLocation>
</comment>
<dbReference type="EMBL" id="JACMSC010000016">
    <property type="protein sequence ID" value="KAG6482337.1"/>
    <property type="molecule type" value="Genomic_DNA"/>
</dbReference>
<dbReference type="NCBIfam" id="TIGR01627">
    <property type="entry name" value="A_thal_3515"/>
    <property type="match status" value="1"/>
</dbReference>
<evidence type="ECO:0000313" key="7">
    <source>
        <dbReference type="Proteomes" id="UP000734854"/>
    </source>
</evidence>
<evidence type="ECO:0000256" key="2">
    <source>
        <dbReference type="ARBA" id="ARBA00022692"/>
    </source>
</evidence>
<dbReference type="Pfam" id="PF21729">
    <property type="entry name" value="IRX15_IRX15L_GXM"/>
    <property type="match status" value="1"/>
</dbReference>
<evidence type="ECO:0008006" key="8">
    <source>
        <dbReference type="Google" id="ProtNLM"/>
    </source>
</evidence>
<sequence length="313" mass="34854">MATTIEEALERDGWFRLSTQIDSKRLPVFMGKRSGSEPMRSVLSEKALFAAAAGAAAIAGVLLLSSFFSDGGLRCTFLPTISRTSDPTSELAEALLYYATTPVVPQQSRAEIRLAFDVLRRRSPCNFLVFGLGRDSQLWSALNPGGTTLFLEEDPQWYSTVLKSTPWLKAHHVKYRTQLSEAEELMRSYRAGEGECRPSTGAKGLQHNDRCKLALVGLPVEVYDREWDVVMIDAPKGYYPKAPGRMGAIYTVAVMARGRRGAGDTDVFLHDVDRPVEKKFAMEFLCDKYREGGAGRLWHFRIPPVNVTSVDFC</sequence>
<reference evidence="6 7" key="1">
    <citation type="submission" date="2020-08" db="EMBL/GenBank/DDBJ databases">
        <title>Plant Genome Project.</title>
        <authorList>
            <person name="Zhang R.-G."/>
        </authorList>
    </citation>
    <scope>NUCLEOTIDE SEQUENCE [LARGE SCALE GENOMIC DNA]</scope>
    <source>
        <tissue evidence="6">Rhizome</tissue>
    </source>
</reference>
<dbReference type="AlphaFoldDB" id="A0A8J5F4C1"/>
<protein>
    <recommendedName>
        <fullName evidence="8">Polysaccharide biosynthesis domain-containing protein</fullName>
    </recommendedName>
</protein>
<dbReference type="PANTHER" id="PTHR31444">
    <property type="entry name" value="OS11G0490100 PROTEIN"/>
    <property type="match status" value="1"/>
</dbReference>
<dbReference type="GO" id="GO:0045492">
    <property type="term" value="P:xylan biosynthetic process"/>
    <property type="evidence" value="ECO:0007669"/>
    <property type="project" value="InterPro"/>
</dbReference>
<accession>A0A8J5F4C1</accession>
<evidence type="ECO:0000256" key="5">
    <source>
        <dbReference type="SAM" id="Phobius"/>
    </source>
</evidence>
<dbReference type="InterPro" id="IPR006514">
    <property type="entry name" value="IRX15/GXM/AGM"/>
</dbReference>
<name>A0A8J5F4C1_ZINOF</name>
<gene>
    <name evidence="6" type="ORF">ZIOFF_058968</name>
</gene>
<comment type="caution">
    <text evidence="6">The sequence shown here is derived from an EMBL/GenBank/DDBJ whole genome shotgun (WGS) entry which is preliminary data.</text>
</comment>
<keyword evidence="7" id="KW-1185">Reference proteome</keyword>
<keyword evidence="3 5" id="KW-1133">Transmembrane helix</keyword>
<evidence type="ECO:0000256" key="4">
    <source>
        <dbReference type="ARBA" id="ARBA00023136"/>
    </source>
</evidence>
<proteinExistence type="predicted"/>
<organism evidence="6 7">
    <name type="scientific">Zingiber officinale</name>
    <name type="common">Ginger</name>
    <name type="synonym">Amomum zingiber</name>
    <dbReference type="NCBI Taxonomy" id="94328"/>
    <lineage>
        <taxon>Eukaryota</taxon>
        <taxon>Viridiplantae</taxon>
        <taxon>Streptophyta</taxon>
        <taxon>Embryophyta</taxon>
        <taxon>Tracheophyta</taxon>
        <taxon>Spermatophyta</taxon>
        <taxon>Magnoliopsida</taxon>
        <taxon>Liliopsida</taxon>
        <taxon>Zingiberales</taxon>
        <taxon>Zingiberaceae</taxon>
        <taxon>Zingiber</taxon>
    </lineage>
</organism>
<keyword evidence="4 5" id="KW-0472">Membrane</keyword>
<feature type="transmembrane region" description="Helical" evidence="5">
    <location>
        <begin position="47"/>
        <end position="68"/>
    </location>
</feature>
<evidence type="ECO:0000256" key="1">
    <source>
        <dbReference type="ARBA" id="ARBA00004194"/>
    </source>
</evidence>
<dbReference type="GO" id="GO:0000139">
    <property type="term" value="C:Golgi membrane"/>
    <property type="evidence" value="ECO:0007669"/>
    <property type="project" value="UniProtKB-SubCell"/>
</dbReference>
<dbReference type="Proteomes" id="UP000734854">
    <property type="component" value="Unassembled WGS sequence"/>
</dbReference>
<evidence type="ECO:0000313" key="6">
    <source>
        <dbReference type="EMBL" id="KAG6482337.1"/>
    </source>
</evidence>